<keyword evidence="1" id="KW-1133">Transmembrane helix</keyword>
<evidence type="ECO:0000313" key="3">
    <source>
        <dbReference type="Proteomes" id="UP000619260"/>
    </source>
</evidence>
<evidence type="ECO:0000313" key="2">
    <source>
        <dbReference type="EMBL" id="GIJ46731.1"/>
    </source>
</evidence>
<evidence type="ECO:0000256" key="1">
    <source>
        <dbReference type="SAM" id="Phobius"/>
    </source>
</evidence>
<protein>
    <submittedName>
        <fullName evidence="2">Uncharacterized protein</fullName>
    </submittedName>
</protein>
<keyword evidence="1" id="KW-0472">Membrane</keyword>
<keyword evidence="1" id="KW-0812">Transmembrane</keyword>
<keyword evidence="3" id="KW-1185">Reference proteome</keyword>
<organism evidence="2 3">
    <name type="scientific">Virgisporangium aliadipatigenens</name>
    <dbReference type="NCBI Taxonomy" id="741659"/>
    <lineage>
        <taxon>Bacteria</taxon>
        <taxon>Bacillati</taxon>
        <taxon>Actinomycetota</taxon>
        <taxon>Actinomycetes</taxon>
        <taxon>Micromonosporales</taxon>
        <taxon>Micromonosporaceae</taxon>
        <taxon>Virgisporangium</taxon>
    </lineage>
</organism>
<comment type="caution">
    <text evidence="2">The sequence shown here is derived from an EMBL/GenBank/DDBJ whole genome shotgun (WGS) entry which is preliminary data.</text>
</comment>
<dbReference type="RefSeq" id="WP_203900249.1">
    <property type="nucleotide sequence ID" value="NZ_BOPF01000012.1"/>
</dbReference>
<sequence>MNVDEMVRRAAPARVDGWAESAQGRTVLAGVRMRSVPRKSRTVRRIVGAVAVTGALVGASAAAWGVFGEEPPKGWHNPTGGVACADKLGQPRGLYILQPSDANAIDQCRDWWRTERRTEPPEPLFGCVIVMDDNDGGALIVVPGAPFKNAADACREAGMYAAPPEAIANPGR</sequence>
<dbReference type="Proteomes" id="UP000619260">
    <property type="component" value="Unassembled WGS sequence"/>
</dbReference>
<dbReference type="AlphaFoldDB" id="A0A8J3YMU5"/>
<gene>
    <name evidence="2" type="ORF">Val02_36170</name>
</gene>
<accession>A0A8J3YMU5</accession>
<feature type="transmembrane region" description="Helical" evidence="1">
    <location>
        <begin position="46"/>
        <end position="67"/>
    </location>
</feature>
<name>A0A8J3YMU5_9ACTN</name>
<reference evidence="2" key="1">
    <citation type="submission" date="2021-01" db="EMBL/GenBank/DDBJ databases">
        <title>Whole genome shotgun sequence of Virgisporangium aliadipatigenens NBRC 105644.</title>
        <authorList>
            <person name="Komaki H."/>
            <person name="Tamura T."/>
        </authorList>
    </citation>
    <scope>NUCLEOTIDE SEQUENCE</scope>
    <source>
        <strain evidence="2">NBRC 105644</strain>
    </source>
</reference>
<dbReference type="EMBL" id="BOPF01000012">
    <property type="protein sequence ID" value="GIJ46731.1"/>
    <property type="molecule type" value="Genomic_DNA"/>
</dbReference>
<proteinExistence type="predicted"/>